<feature type="transmembrane region" description="Helical" evidence="10">
    <location>
        <begin position="86"/>
        <end position="104"/>
    </location>
</feature>
<evidence type="ECO:0000256" key="10">
    <source>
        <dbReference type="SAM" id="Phobius"/>
    </source>
</evidence>
<dbReference type="AlphaFoldDB" id="A0A4S4FW88"/>
<evidence type="ECO:0000256" key="6">
    <source>
        <dbReference type="ARBA" id="ARBA00023002"/>
    </source>
</evidence>
<proteinExistence type="inferred from homology"/>
<dbReference type="GO" id="GO:0048038">
    <property type="term" value="F:quinone binding"/>
    <property type="evidence" value="ECO:0007669"/>
    <property type="project" value="UniProtKB-KW"/>
</dbReference>
<reference evidence="12 13" key="1">
    <citation type="submission" date="2019-04" db="EMBL/GenBank/DDBJ databases">
        <authorList>
            <person name="Jiang L."/>
        </authorList>
    </citation>
    <scope>NUCLEOTIDE SEQUENCE [LARGE SCALE GENOMIC DNA]</scope>
    <source>
        <strain evidence="12 13">YIM 131861</strain>
    </source>
</reference>
<evidence type="ECO:0000313" key="13">
    <source>
        <dbReference type="Proteomes" id="UP000307380"/>
    </source>
</evidence>
<dbReference type="InterPro" id="IPR041714">
    <property type="entry name" value="VKOR_Actinobacteria"/>
</dbReference>
<dbReference type="Gene3D" id="1.20.1440.130">
    <property type="entry name" value="VKOR domain"/>
    <property type="match status" value="1"/>
</dbReference>
<comment type="similarity">
    <text evidence="2">Belongs to the VKOR family.</text>
</comment>
<dbReference type="Pfam" id="PF07884">
    <property type="entry name" value="VKOR"/>
    <property type="match status" value="1"/>
</dbReference>
<dbReference type="RefSeq" id="WP_136422430.1">
    <property type="nucleotide sequence ID" value="NZ_OZ241748.1"/>
</dbReference>
<sequence length="213" mass="23360">MPVEETSLAPVEHEPSTPARRPLVLAVALIVFGVIGLIAAFALTLEKLHVLEHPGIKASCDFNILVQCGANLASWQGELFGFPNPLIGLMAWSVVVTVGVALLAGARFANWFWIAFNVGVVGALVFVIWLMSQSIFVLATLCPWCMVTWAVVIPLFWMLTLDNLRSGRAPTGAGVRRFAERAYGWIPLITLVCYLIVAIVAQLRLDVLRYLFI</sequence>
<evidence type="ECO:0000313" key="12">
    <source>
        <dbReference type="EMBL" id="THG35229.1"/>
    </source>
</evidence>
<keyword evidence="6" id="KW-0560">Oxidoreductase</keyword>
<feature type="domain" description="Vitamin K epoxide reductase" evidence="11">
    <location>
        <begin position="22"/>
        <end position="163"/>
    </location>
</feature>
<dbReference type="InterPro" id="IPR012932">
    <property type="entry name" value="VKOR"/>
</dbReference>
<evidence type="ECO:0000256" key="7">
    <source>
        <dbReference type="ARBA" id="ARBA00023136"/>
    </source>
</evidence>
<keyword evidence="9" id="KW-0676">Redox-active center</keyword>
<keyword evidence="5 10" id="KW-1133">Transmembrane helix</keyword>
<evidence type="ECO:0000256" key="5">
    <source>
        <dbReference type="ARBA" id="ARBA00022989"/>
    </source>
</evidence>
<feature type="transmembrane region" description="Helical" evidence="10">
    <location>
        <begin position="111"/>
        <end position="129"/>
    </location>
</feature>
<evidence type="ECO:0000256" key="1">
    <source>
        <dbReference type="ARBA" id="ARBA00004141"/>
    </source>
</evidence>
<dbReference type="Proteomes" id="UP000307380">
    <property type="component" value="Unassembled WGS sequence"/>
</dbReference>
<evidence type="ECO:0000256" key="9">
    <source>
        <dbReference type="ARBA" id="ARBA00023284"/>
    </source>
</evidence>
<dbReference type="EMBL" id="SSSN01000003">
    <property type="protein sequence ID" value="THG35229.1"/>
    <property type="molecule type" value="Genomic_DNA"/>
</dbReference>
<dbReference type="OrthoDB" id="9783799at2"/>
<organism evidence="12 13">
    <name type="scientific">Orlajensenia flava</name>
    <dbReference type="NCBI Taxonomy" id="2565934"/>
    <lineage>
        <taxon>Bacteria</taxon>
        <taxon>Bacillati</taxon>
        <taxon>Actinomycetota</taxon>
        <taxon>Actinomycetes</taxon>
        <taxon>Micrococcales</taxon>
        <taxon>Microbacteriaceae</taxon>
        <taxon>Orlajensenia</taxon>
    </lineage>
</organism>
<keyword evidence="4" id="KW-0874">Quinone</keyword>
<evidence type="ECO:0000256" key="8">
    <source>
        <dbReference type="ARBA" id="ARBA00023157"/>
    </source>
</evidence>
<evidence type="ECO:0000259" key="11">
    <source>
        <dbReference type="SMART" id="SM00756"/>
    </source>
</evidence>
<dbReference type="InterPro" id="IPR038354">
    <property type="entry name" value="VKOR_sf"/>
</dbReference>
<dbReference type="GO" id="GO:0016491">
    <property type="term" value="F:oxidoreductase activity"/>
    <property type="evidence" value="ECO:0007669"/>
    <property type="project" value="UniProtKB-KW"/>
</dbReference>
<evidence type="ECO:0000256" key="4">
    <source>
        <dbReference type="ARBA" id="ARBA00022719"/>
    </source>
</evidence>
<dbReference type="SMART" id="SM00756">
    <property type="entry name" value="VKc"/>
    <property type="match status" value="1"/>
</dbReference>
<dbReference type="GO" id="GO:0016020">
    <property type="term" value="C:membrane"/>
    <property type="evidence" value="ECO:0007669"/>
    <property type="project" value="UniProtKB-SubCell"/>
</dbReference>
<keyword evidence="13" id="KW-1185">Reference proteome</keyword>
<dbReference type="CDD" id="cd12922">
    <property type="entry name" value="VKOR_5"/>
    <property type="match status" value="1"/>
</dbReference>
<feature type="transmembrane region" description="Helical" evidence="10">
    <location>
        <begin position="182"/>
        <end position="203"/>
    </location>
</feature>
<name>A0A4S4FW88_9MICO</name>
<keyword evidence="7 10" id="KW-0472">Membrane</keyword>
<accession>A0A4S4FW88</accession>
<gene>
    <name evidence="12" type="ORF">E6C70_03980</name>
</gene>
<protein>
    <submittedName>
        <fullName evidence="12">Vitamin K epoxide reductase family protein</fullName>
    </submittedName>
</protein>
<comment type="subcellular location">
    <subcellularLocation>
        <location evidence="1">Membrane</location>
        <topology evidence="1">Multi-pass membrane protein</topology>
    </subcellularLocation>
</comment>
<keyword evidence="8" id="KW-1015">Disulfide bond</keyword>
<comment type="caution">
    <text evidence="12">The sequence shown here is derived from an EMBL/GenBank/DDBJ whole genome shotgun (WGS) entry which is preliminary data.</text>
</comment>
<feature type="transmembrane region" description="Helical" evidence="10">
    <location>
        <begin position="23"/>
        <end position="45"/>
    </location>
</feature>
<keyword evidence="3 10" id="KW-0812">Transmembrane</keyword>
<evidence type="ECO:0000256" key="3">
    <source>
        <dbReference type="ARBA" id="ARBA00022692"/>
    </source>
</evidence>
<evidence type="ECO:0000256" key="2">
    <source>
        <dbReference type="ARBA" id="ARBA00006214"/>
    </source>
</evidence>
<feature type="transmembrane region" description="Helical" evidence="10">
    <location>
        <begin position="135"/>
        <end position="161"/>
    </location>
</feature>